<feature type="transmembrane region" description="Helical" evidence="8">
    <location>
        <begin position="274"/>
        <end position="297"/>
    </location>
</feature>
<accession>A0A918XJ34</accession>
<evidence type="ECO:0000256" key="5">
    <source>
        <dbReference type="ARBA" id="ARBA00022692"/>
    </source>
</evidence>
<keyword evidence="10" id="KW-1185">Reference proteome</keyword>
<dbReference type="Proteomes" id="UP000644693">
    <property type="component" value="Unassembled WGS sequence"/>
</dbReference>
<evidence type="ECO:0000313" key="10">
    <source>
        <dbReference type="Proteomes" id="UP000644693"/>
    </source>
</evidence>
<gene>
    <name evidence="9" type="ORF">GCM10007053_20140</name>
</gene>
<evidence type="ECO:0000256" key="7">
    <source>
        <dbReference type="ARBA" id="ARBA00023136"/>
    </source>
</evidence>
<dbReference type="GO" id="GO:0016763">
    <property type="term" value="F:pentosyltransferase activity"/>
    <property type="evidence" value="ECO:0007669"/>
    <property type="project" value="TreeGrafter"/>
</dbReference>
<comment type="caution">
    <text evidence="9">The sequence shown here is derived from an EMBL/GenBank/DDBJ whole genome shotgun (WGS) entry which is preliminary data.</text>
</comment>
<name>A0A918XJ34_9GAMM</name>
<sequence length="502" mass="56007">MHPGNSTTPSYTLALDWRLLVAVSVGLSIWLIAIDPVVNRDAILYLRAADAYLQDGLLASQALFGRPILSVSIAFLHKLTGIPLLWCGHILTSAFYALLTWACVSTVAIMGGDRRTQWFAAILILSQPVLNDYRSAIMRDPAYWSLLMLSLRELLLYVRSPGWRHGTGWVISILAASVFRFEGLFIALAAPIAVALISAHPRSWRHGAALLLPILLAALAGAALFTATNNGQPLFPAIAFYINQIQAFPARLEEVQAATGKALLVFTAQEDADVAVYAGLLAVLLLNICRAVSWPLIALWLWGIANGLQQRINRTDRGILWVHLAVASAYLLIFMFSNRFVLERYSSVLTLFIVLHLAFMLSAWWQTSKGKGWRVLIAVVLIGQSLDTLHNNKYRKSFIRDANAWVQDHTPADATIASNEMYIAYFSGRQYDWSHYSAHDFRVAELLRRPELYQDADYLVMEVKAAELTAWQAFAVDQGREEVAVFDGQRDRSLRILRLGSP</sequence>
<dbReference type="GO" id="GO:0009103">
    <property type="term" value="P:lipopolysaccharide biosynthetic process"/>
    <property type="evidence" value="ECO:0007669"/>
    <property type="project" value="UniProtKB-ARBA"/>
</dbReference>
<keyword evidence="5 8" id="KW-0812">Transmembrane</keyword>
<evidence type="ECO:0000256" key="3">
    <source>
        <dbReference type="ARBA" id="ARBA00022676"/>
    </source>
</evidence>
<feature type="transmembrane region" description="Helical" evidence="8">
    <location>
        <begin position="83"/>
        <end position="109"/>
    </location>
</feature>
<keyword evidence="2" id="KW-1003">Cell membrane</keyword>
<feature type="transmembrane region" description="Helical" evidence="8">
    <location>
        <begin position="348"/>
        <end position="365"/>
    </location>
</feature>
<dbReference type="AlphaFoldDB" id="A0A918XJ34"/>
<keyword evidence="6 8" id="KW-1133">Transmembrane helix</keyword>
<feature type="transmembrane region" description="Helical" evidence="8">
    <location>
        <begin position="20"/>
        <end position="38"/>
    </location>
</feature>
<feature type="transmembrane region" description="Helical" evidence="8">
    <location>
        <begin position="209"/>
        <end position="227"/>
    </location>
</feature>
<keyword evidence="3" id="KW-0328">Glycosyltransferase</keyword>
<feature type="transmembrane region" description="Helical" evidence="8">
    <location>
        <begin position="170"/>
        <end position="197"/>
    </location>
</feature>
<evidence type="ECO:0000256" key="8">
    <source>
        <dbReference type="SAM" id="Phobius"/>
    </source>
</evidence>
<proteinExistence type="predicted"/>
<evidence type="ECO:0000313" key="9">
    <source>
        <dbReference type="EMBL" id="GHD34444.1"/>
    </source>
</evidence>
<keyword evidence="4" id="KW-0808">Transferase</keyword>
<dbReference type="PANTHER" id="PTHR33908">
    <property type="entry name" value="MANNOSYLTRANSFERASE YKCB-RELATED"/>
    <property type="match status" value="1"/>
</dbReference>
<dbReference type="GO" id="GO:0005886">
    <property type="term" value="C:plasma membrane"/>
    <property type="evidence" value="ECO:0007669"/>
    <property type="project" value="UniProtKB-SubCell"/>
</dbReference>
<reference evidence="9" key="2">
    <citation type="submission" date="2020-09" db="EMBL/GenBank/DDBJ databases">
        <authorList>
            <person name="Sun Q."/>
            <person name="Kim S."/>
        </authorList>
    </citation>
    <scope>NUCLEOTIDE SEQUENCE</scope>
    <source>
        <strain evidence="9">KCTC 23430</strain>
    </source>
</reference>
<protein>
    <submittedName>
        <fullName evidence="9">Uncharacterized protein</fullName>
    </submittedName>
</protein>
<dbReference type="EMBL" id="BMYM01000002">
    <property type="protein sequence ID" value="GHD34444.1"/>
    <property type="molecule type" value="Genomic_DNA"/>
</dbReference>
<organism evidence="9 10">
    <name type="scientific">Parahalioglobus pacificus</name>
    <dbReference type="NCBI Taxonomy" id="930806"/>
    <lineage>
        <taxon>Bacteria</taxon>
        <taxon>Pseudomonadati</taxon>
        <taxon>Pseudomonadota</taxon>
        <taxon>Gammaproteobacteria</taxon>
        <taxon>Cellvibrionales</taxon>
        <taxon>Halieaceae</taxon>
        <taxon>Parahalioglobus</taxon>
    </lineage>
</organism>
<evidence type="ECO:0000256" key="6">
    <source>
        <dbReference type="ARBA" id="ARBA00022989"/>
    </source>
</evidence>
<evidence type="ECO:0000256" key="4">
    <source>
        <dbReference type="ARBA" id="ARBA00022679"/>
    </source>
</evidence>
<feature type="transmembrane region" description="Helical" evidence="8">
    <location>
        <begin position="318"/>
        <end position="336"/>
    </location>
</feature>
<dbReference type="InterPro" id="IPR050297">
    <property type="entry name" value="LipidA_mod_glycosyltrf_83"/>
</dbReference>
<keyword evidence="7 8" id="KW-0472">Membrane</keyword>
<dbReference type="RefSeq" id="WP_189477676.1">
    <property type="nucleotide sequence ID" value="NZ_BMYM01000002.1"/>
</dbReference>
<evidence type="ECO:0000256" key="1">
    <source>
        <dbReference type="ARBA" id="ARBA00004651"/>
    </source>
</evidence>
<comment type="subcellular location">
    <subcellularLocation>
        <location evidence="1">Cell membrane</location>
        <topology evidence="1">Multi-pass membrane protein</topology>
    </subcellularLocation>
</comment>
<reference evidence="9" key="1">
    <citation type="journal article" date="2014" name="Int. J. Syst. Evol. Microbiol.">
        <title>Complete genome sequence of Corynebacterium casei LMG S-19264T (=DSM 44701T), isolated from a smear-ripened cheese.</title>
        <authorList>
            <consortium name="US DOE Joint Genome Institute (JGI-PGF)"/>
            <person name="Walter F."/>
            <person name="Albersmeier A."/>
            <person name="Kalinowski J."/>
            <person name="Ruckert C."/>
        </authorList>
    </citation>
    <scope>NUCLEOTIDE SEQUENCE</scope>
    <source>
        <strain evidence="9">KCTC 23430</strain>
    </source>
</reference>
<evidence type="ECO:0000256" key="2">
    <source>
        <dbReference type="ARBA" id="ARBA00022475"/>
    </source>
</evidence>
<dbReference type="PANTHER" id="PTHR33908:SF11">
    <property type="entry name" value="MEMBRANE PROTEIN"/>
    <property type="match status" value="1"/>
</dbReference>